<dbReference type="AlphaFoldDB" id="A0A0T7H3B0"/>
<evidence type="ECO:0000313" key="2">
    <source>
        <dbReference type="EMBL" id="CDZ53937.1"/>
    </source>
</evidence>
<gene>
    <name evidence="2" type="ORF">NGAL_HAMBI1189_52450</name>
</gene>
<reference evidence="2 3" key="1">
    <citation type="submission" date="2014-08" db="EMBL/GenBank/DDBJ databases">
        <authorList>
            <person name="Chen Y.-H."/>
        </authorList>
    </citation>
    <scope>NUCLEOTIDE SEQUENCE [LARGE SCALE GENOMIC DNA]</scope>
</reference>
<sequence>MFDKICAAALAAALVSCTSANENLQHAEIGGTKSLVMTGNFRLITERKRLGYPIICSEPSPDYTVAFDKSAKATVKITSSTGTTTEIAPDAKTDETVEEGEGRAGAVLALRDGLYRACEAYANGFIGHDAYSIILSQYGNLLVALVGRPIVGADGKPMAIPTGAVNPRQATLSALVVACISGQDPTRAPISHNPLLNLNFCSKVLNTALATASRG</sequence>
<organism evidence="2 3">
    <name type="scientific">Neorhizobium galegae bv. officinalis</name>
    <dbReference type="NCBI Taxonomy" id="323656"/>
    <lineage>
        <taxon>Bacteria</taxon>
        <taxon>Pseudomonadati</taxon>
        <taxon>Pseudomonadota</taxon>
        <taxon>Alphaproteobacteria</taxon>
        <taxon>Hyphomicrobiales</taxon>
        <taxon>Rhizobiaceae</taxon>
        <taxon>Rhizobium/Agrobacterium group</taxon>
        <taxon>Neorhizobium</taxon>
    </lineage>
</organism>
<evidence type="ECO:0008006" key="4">
    <source>
        <dbReference type="Google" id="ProtNLM"/>
    </source>
</evidence>
<name>A0A0T7H3B0_NEOGA</name>
<dbReference type="PROSITE" id="PS51257">
    <property type="entry name" value="PROKAR_LIPOPROTEIN"/>
    <property type="match status" value="1"/>
</dbReference>
<evidence type="ECO:0000256" key="1">
    <source>
        <dbReference type="SAM" id="SignalP"/>
    </source>
</evidence>
<dbReference type="Proteomes" id="UP000039660">
    <property type="component" value="Unassembled WGS sequence"/>
</dbReference>
<evidence type="ECO:0000313" key="3">
    <source>
        <dbReference type="Proteomes" id="UP000039660"/>
    </source>
</evidence>
<feature type="signal peptide" evidence="1">
    <location>
        <begin position="1"/>
        <end position="20"/>
    </location>
</feature>
<protein>
    <recommendedName>
        <fullName evidence="4">Lipoprotein</fullName>
    </recommendedName>
</protein>
<proteinExistence type="predicted"/>
<dbReference type="EMBL" id="CCRK01000018">
    <property type="protein sequence ID" value="CDZ53937.1"/>
    <property type="molecule type" value="Genomic_DNA"/>
</dbReference>
<keyword evidence="1" id="KW-0732">Signal</keyword>
<dbReference type="RefSeq" id="WP_046637987.1">
    <property type="nucleotide sequence ID" value="NZ_CCRK01000018.1"/>
</dbReference>
<feature type="chain" id="PRO_5006683864" description="Lipoprotein" evidence="1">
    <location>
        <begin position="21"/>
        <end position="215"/>
    </location>
</feature>
<accession>A0A0T7H3B0</accession>